<keyword evidence="5" id="KW-0808">Transferase</keyword>
<keyword evidence="5" id="KW-0328">Glycosyltransferase</keyword>
<feature type="domain" description="Dienelactone hydrolase" evidence="4">
    <location>
        <begin position="312"/>
        <end position="423"/>
    </location>
</feature>
<evidence type="ECO:0000313" key="5">
    <source>
        <dbReference type="EMBL" id="TDL37328.1"/>
    </source>
</evidence>
<dbReference type="InterPro" id="IPR029057">
    <property type="entry name" value="PRTase-like"/>
</dbReference>
<dbReference type="InterPro" id="IPR050261">
    <property type="entry name" value="FrsA_esterase"/>
</dbReference>
<sequence>MFEFLDRADAGRRLGQRLAGLRGRDVVVLGLPRGGVPVAFEVAKALDAPLDVIMVRKLGVPFQPEVAMGAIGEGGARVLDERVLSLARVTEEDLAAVEKNERQVLEDRTARYRQGRPPTDLRGRTAVVVDDGIATGSTARVACHIARQLGAARVVLAVPVAPARAIPSLKEADDVVCLATPRNFQAVGYYFYDFSATEDDEVVRLLNDAERRLRLIRETAAQEGILQGEGAEEEVEIPAGAVRLPGNLYRPPGCEGMVIFAHGSGSSRHSPRNRFVASVLHDAGLGTLLIDLLTPAEEVDRSNVFDIALLARRLGSATRWVESRQDGWRGRIGYFGASTGAGAALWAAAELDANIAAVVSRGGRPDLAGARLAAVRAPTLLIVGGADPQVLALNREAQSLMRATTRLEIVPGATHLFEEPGTLARAAELAAGWFSQYLLPSREANVAREVQR</sequence>
<dbReference type="PANTHER" id="PTHR22946:SF9">
    <property type="entry name" value="POLYKETIDE TRANSFERASE AF380"/>
    <property type="match status" value="1"/>
</dbReference>
<dbReference type="STRING" id="683150.G205_02961"/>
<dbReference type="Pfam" id="PF01738">
    <property type="entry name" value="DLH"/>
    <property type="match status" value="1"/>
</dbReference>
<dbReference type="GO" id="GO:0052689">
    <property type="term" value="F:carboxylic ester hydrolase activity"/>
    <property type="evidence" value="ECO:0007669"/>
    <property type="project" value="UniProtKB-ARBA"/>
</dbReference>
<dbReference type="CDD" id="cd06223">
    <property type="entry name" value="PRTases_typeI"/>
    <property type="match status" value="1"/>
</dbReference>
<evidence type="ECO:0000256" key="1">
    <source>
        <dbReference type="ARBA" id="ARBA00008645"/>
    </source>
</evidence>
<dbReference type="Gene3D" id="3.30.1310.20">
    <property type="entry name" value="PRTase-like"/>
    <property type="match status" value="1"/>
</dbReference>
<dbReference type="PANTHER" id="PTHR22946">
    <property type="entry name" value="DIENELACTONE HYDROLASE DOMAIN-CONTAINING PROTEIN-RELATED"/>
    <property type="match status" value="1"/>
</dbReference>
<dbReference type="SUPFAM" id="SSF53474">
    <property type="entry name" value="alpha/beta-Hydrolases"/>
    <property type="match status" value="1"/>
</dbReference>
<dbReference type="OrthoDB" id="9810066at2"/>
<dbReference type="RefSeq" id="WP_133349115.1">
    <property type="nucleotide sequence ID" value="NZ_SMZQ01000005.1"/>
</dbReference>
<dbReference type="AlphaFoldDB" id="A0A4V3B1K8"/>
<gene>
    <name evidence="5" type="ORF">E2R57_11330</name>
</gene>
<dbReference type="InterPro" id="IPR029058">
    <property type="entry name" value="AB_hydrolase_fold"/>
</dbReference>
<dbReference type="Proteomes" id="UP000294621">
    <property type="component" value="Unassembled WGS sequence"/>
</dbReference>
<dbReference type="InterPro" id="IPR002925">
    <property type="entry name" value="Dienelactn_hydro"/>
</dbReference>
<dbReference type="Gene3D" id="3.40.50.2020">
    <property type="match status" value="1"/>
</dbReference>
<proteinExistence type="inferred from homology"/>
<evidence type="ECO:0000259" key="4">
    <source>
        <dbReference type="Pfam" id="PF01738"/>
    </source>
</evidence>
<protein>
    <submittedName>
        <fullName evidence="5">Phosphoribosyltransferase</fullName>
    </submittedName>
</protein>
<keyword evidence="2" id="KW-0378">Hydrolase</keyword>
<comment type="similarity">
    <text evidence="1">Belongs to the AB hydrolase superfamily.</text>
</comment>
<reference evidence="5 6" key="1">
    <citation type="submission" date="2019-03" db="EMBL/GenBank/DDBJ databases">
        <title>Genome Sequencing and Assembly of Various Microbes Isolated from Partially Reclaimed Soil and Acid Mine Drainage (AMD) Site.</title>
        <authorList>
            <person name="Steinbock B."/>
            <person name="Bechtold R."/>
            <person name="Sevigny J.L."/>
            <person name="Thomas D."/>
            <person name="Cuthill L.R."/>
            <person name="Aveiro Johannsen E.J."/>
            <person name="Thomas K."/>
            <person name="Ghosh A."/>
        </authorList>
    </citation>
    <scope>NUCLEOTIDE SEQUENCE [LARGE SCALE GENOMIC DNA]</scope>
    <source>
        <strain evidence="5 6">S-A1</strain>
    </source>
</reference>
<comment type="caution">
    <text evidence="5">The sequence shown here is derived from an EMBL/GenBank/DDBJ whole genome shotgun (WGS) entry which is preliminary data.</text>
</comment>
<feature type="domain" description="Phosphoribosyltransferase" evidence="3">
    <location>
        <begin position="16"/>
        <end position="184"/>
    </location>
</feature>
<dbReference type="SUPFAM" id="SSF53271">
    <property type="entry name" value="PRTase-like"/>
    <property type="match status" value="1"/>
</dbReference>
<dbReference type="GO" id="GO:0016757">
    <property type="term" value="F:glycosyltransferase activity"/>
    <property type="evidence" value="ECO:0007669"/>
    <property type="project" value="UniProtKB-KW"/>
</dbReference>
<dbReference type="Gene3D" id="3.40.50.1820">
    <property type="entry name" value="alpha/beta hydrolase"/>
    <property type="match status" value="1"/>
</dbReference>
<organism evidence="5 6">
    <name type="scientific">Arthrobacter nitrophenolicus</name>
    <dbReference type="NCBI Taxonomy" id="683150"/>
    <lineage>
        <taxon>Bacteria</taxon>
        <taxon>Bacillati</taxon>
        <taxon>Actinomycetota</taxon>
        <taxon>Actinomycetes</taxon>
        <taxon>Micrococcales</taxon>
        <taxon>Micrococcaceae</taxon>
        <taxon>Arthrobacter</taxon>
    </lineage>
</organism>
<evidence type="ECO:0000256" key="2">
    <source>
        <dbReference type="ARBA" id="ARBA00022801"/>
    </source>
</evidence>
<evidence type="ECO:0000259" key="3">
    <source>
        <dbReference type="Pfam" id="PF00156"/>
    </source>
</evidence>
<evidence type="ECO:0000313" key="6">
    <source>
        <dbReference type="Proteomes" id="UP000294621"/>
    </source>
</evidence>
<accession>A0A4V3B1K8</accession>
<dbReference type="Pfam" id="PF00156">
    <property type="entry name" value="Pribosyltran"/>
    <property type="match status" value="1"/>
</dbReference>
<dbReference type="InterPro" id="IPR000836">
    <property type="entry name" value="PRTase_dom"/>
</dbReference>
<name>A0A4V3B1K8_9MICC</name>
<dbReference type="EMBL" id="SMZQ01000005">
    <property type="protein sequence ID" value="TDL37328.1"/>
    <property type="molecule type" value="Genomic_DNA"/>
</dbReference>